<dbReference type="InterPro" id="IPR001910">
    <property type="entry name" value="Inosine/uridine_hydrolase_dom"/>
</dbReference>
<evidence type="ECO:0000256" key="12">
    <source>
        <dbReference type="ARBA" id="ARBA00081651"/>
    </source>
</evidence>
<evidence type="ECO:0000256" key="8">
    <source>
        <dbReference type="ARBA" id="ARBA00051638"/>
    </source>
</evidence>
<evidence type="ECO:0000256" key="5">
    <source>
        <dbReference type="ARBA" id="ARBA00023295"/>
    </source>
</evidence>
<evidence type="ECO:0000313" key="15">
    <source>
        <dbReference type="Proteomes" id="UP000489600"/>
    </source>
</evidence>
<evidence type="ECO:0000256" key="9">
    <source>
        <dbReference type="ARBA" id="ARBA00066756"/>
    </source>
</evidence>
<dbReference type="GO" id="GO:0005829">
    <property type="term" value="C:cytosol"/>
    <property type="evidence" value="ECO:0007669"/>
    <property type="project" value="TreeGrafter"/>
</dbReference>
<dbReference type="Gene3D" id="3.90.245.10">
    <property type="entry name" value="Ribonucleoside hydrolase-like"/>
    <property type="match status" value="1"/>
</dbReference>
<dbReference type="EC" id="3.2.2.2" evidence="9"/>
<dbReference type="InterPro" id="IPR023186">
    <property type="entry name" value="IUNH"/>
</dbReference>
<keyword evidence="15" id="KW-1185">Reference proteome</keyword>
<dbReference type="GO" id="GO:0006152">
    <property type="term" value="P:purine nucleoside catabolic process"/>
    <property type="evidence" value="ECO:0007669"/>
    <property type="project" value="UniProtKB-ARBA"/>
</dbReference>
<comment type="catalytic activity">
    <reaction evidence="8">
        <text>uridine + H2O = D-ribose + uracil</text>
        <dbReference type="Rhea" id="RHEA:15577"/>
        <dbReference type="ChEBI" id="CHEBI:15377"/>
        <dbReference type="ChEBI" id="CHEBI:16704"/>
        <dbReference type="ChEBI" id="CHEBI:17568"/>
        <dbReference type="ChEBI" id="CHEBI:47013"/>
        <dbReference type="EC" id="3.2.2.3"/>
    </reaction>
</comment>
<dbReference type="EMBL" id="CABITT030000001">
    <property type="protein sequence ID" value="VVA90102.1"/>
    <property type="molecule type" value="Genomic_DNA"/>
</dbReference>
<dbReference type="GO" id="GO:0047724">
    <property type="term" value="F:inosine nucleosidase activity"/>
    <property type="evidence" value="ECO:0007669"/>
    <property type="project" value="UniProtKB-EC"/>
</dbReference>
<evidence type="ECO:0000259" key="13">
    <source>
        <dbReference type="Pfam" id="PF01156"/>
    </source>
</evidence>
<dbReference type="GO" id="GO:0046982">
    <property type="term" value="F:protein heterodimerization activity"/>
    <property type="evidence" value="ECO:0007669"/>
    <property type="project" value="UniProtKB-ARBA"/>
</dbReference>
<comment type="similarity">
    <text evidence="2">Belongs to the IUNH family.</text>
</comment>
<comment type="catalytic activity">
    <reaction evidence="7">
        <text>inosine + H2O = hypoxanthine + D-ribose</text>
        <dbReference type="Rhea" id="RHEA:16657"/>
        <dbReference type="ChEBI" id="CHEBI:15377"/>
        <dbReference type="ChEBI" id="CHEBI:17368"/>
        <dbReference type="ChEBI" id="CHEBI:17596"/>
        <dbReference type="ChEBI" id="CHEBI:47013"/>
        <dbReference type="EC" id="3.2.2.2"/>
    </reaction>
</comment>
<dbReference type="OrthoDB" id="432381at2759"/>
<proteinExistence type="inferred from homology"/>
<dbReference type="GO" id="GO:0042454">
    <property type="term" value="P:ribonucleoside catabolic process"/>
    <property type="evidence" value="ECO:0007669"/>
    <property type="project" value="UniProtKB-ARBA"/>
</dbReference>
<keyword evidence="3" id="KW-0963">Cytoplasm</keyword>
<evidence type="ECO:0000256" key="1">
    <source>
        <dbReference type="ARBA" id="ARBA00004496"/>
    </source>
</evidence>
<feature type="domain" description="Inosine/uridine-preferring nucleoside hydrolase" evidence="13">
    <location>
        <begin position="7"/>
        <end position="310"/>
    </location>
</feature>
<protein>
    <recommendedName>
        <fullName evidence="12">Inosine nucleosidase</fullName>
        <ecNumber evidence="9">3.2.2.2</ecNumber>
        <ecNumber evidence="10">3.2.2.3</ecNumber>
    </recommendedName>
    <alternativeName>
        <fullName evidence="11">Xanthosine nucleosidase</fullName>
    </alternativeName>
</protein>
<evidence type="ECO:0000256" key="7">
    <source>
        <dbReference type="ARBA" id="ARBA00050902"/>
    </source>
</evidence>
<dbReference type="Pfam" id="PF01156">
    <property type="entry name" value="IU_nuc_hydro"/>
    <property type="match status" value="1"/>
</dbReference>
<reference evidence="14" key="1">
    <citation type="submission" date="2019-07" db="EMBL/GenBank/DDBJ databases">
        <authorList>
            <person name="Dittberner H."/>
        </authorList>
    </citation>
    <scope>NUCLEOTIDE SEQUENCE [LARGE SCALE GENOMIC DNA]</scope>
</reference>
<keyword evidence="4" id="KW-0378">Hydrolase</keyword>
<dbReference type="EC" id="3.2.2.3" evidence="10"/>
<dbReference type="PANTHER" id="PTHR12304">
    <property type="entry name" value="INOSINE-URIDINE PREFERRING NUCLEOSIDE HYDROLASE"/>
    <property type="match status" value="1"/>
</dbReference>
<accession>A0A565AM53</accession>
<gene>
    <name evidence="14" type="ORF">ANE_LOCUS547</name>
</gene>
<comment type="subcellular location">
    <subcellularLocation>
        <location evidence="1">Cytoplasm</location>
    </subcellularLocation>
</comment>
<name>A0A565AM53_9BRAS</name>
<dbReference type="CDD" id="cd02650">
    <property type="entry name" value="nuc_hydro_CaPnhB"/>
    <property type="match status" value="1"/>
</dbReference>
<evidence type="ECO:0000256" key="3">
    <source>
        <dbReference type="ARBA" id="ARBA00022490"/>
    </source>
</evidence>
<dbReference type="PANTHER" id="PTHR12304:SF4">
    <property type="entry name" value="URIDINE NUCLEOSIDASE"/>
    <property type="match status" value="1"/>
</dbReference>
<comment type="caution">
    <text evidence="14">The sequence shown here is derived from an EMBL/GenBank/DDBJ whole genome shotgun (WGS) entry which is preliminary data.</text>
</comment>
<keyword evidence="5" id="KW-0326">Glycosidase</keyword>
<dbReference type="SUPFAM" id="SSF53590">
    <property type="entry name" value="Nucleoside hydrolase"/>
    <property type="match status" value="1"/>
</dbReference>
<dbReference type="Proteomes" id="UP000489600">
    <property type="component" value="Unassembled WGS sequence"/>
</dbReference>
<dbReference type="AlphaFoldDB" id="A0A565AM53"/>
<dbReference type="InterPro" id="IPR036452">
    <property type="entry name" value="Ribo_hydro-like"/>
</dbReference>
<dbReference type="GO" id="GO:0045437">
    <property type="term" value="F:uridine nucleosidase activity"/>
    <property type="evidence" value="ECO:0007669"/>
    <property type="project" value="UniProtKB-EC"/>
</dbReference>
<dbReference type="FunFam" id="3.90.245.10:FF:000004">
    <property type="entry name" value="Probable uridine nucleosidase 1"/>
    <property type="match status" value="1"/>
</dbReference>
<sequence>MGYRKKIIIDTDPGIDDAMAIFVALKSPEVDVIGLTTIYGNVYTTLATRNALHLLEVAGRTDIPVAEGTHKTIMNGTKPRIADFVHGKDGLGNQNFPPPKGKPIEKSAPEFLVEQAKLYPGEITVVALGPLTNIALAVQLDPGFSKNVGQIVLLGGAFAVNGNVNPASEANIFGDPEAADIVFTCGADIIAVGINVTHQVIMTADDRDKLSLSNGKLAQYICKILDIYYSYHLEAYEIKGVYLHDPTTILAAFLPSLFTYTEGVVRVQTNGITKGLTLLYNNQKRFEEVCEWSDKPTVKVAVTVDAPAVLKLIMDRLMEES</sequence>
<evidence type="ECO:0000256" key="6">
    <source>
        <dbReference type="ARBA" id="ARBA00050806"/>
    </source>
</evidence>
<organism evidence="14 15">
    <name type="scientific">Arabis nemorensis</name>
    <dbReference type="NCBI Taxonomy" id="586526"/>
    <lineage>
        <taxon>Eukaryota</taxon>
        <taxon>Viridiplantae</taxon>
        <taxon>Streptophyta</taxon>
        <taxon>Embryophyta</taxon>
        <taxon>Tracheophyta</taxon>
        <taxon>Spermatophyta</taxon>
        <taxon>Magnoliopsida</taxon>
        <taxon>eudicotyledons</taxon>
        <taxon>Gunneridae</taxon>
        <taxon>Pentapetalae</taxon>
        <taxon>rosids</taxon>
        <taxon>malvids</taxon>
        <taxon>Brassicales</taxon>
        <taxon>Brassicaceae</taxon>
        <taxon>Arabideae</taxon>
        <taxon>Arabis</taxon>
    </lineage>
</organism>
<evidence type="ECO:0000256" key="10">
    <source>
        <dbReference type="ARBA" id="ARBA00066757"/>
    </source>
</evidence>
<evidence type="ECO:0000256" key="4">
    <source>
        <dbReference type="ARBA" id="ARBA00022801"/>
    </source>
</evidence>
<evidence type="ECO:0000313" key="14">
    <source>
        <dbReference type="EMBL" id="VVA90102.1"/>
    </source>
</evidence>
<evidence type="ECO:0000256" key="11">
    <source>
        <dbReference type="ARBA" id="ARBA00078894"/>
    </source>
</evidence>
<comment type="catalytic activity">
    <reaction evidence="6">
        <text>xanthosine + H2O = D-ribose + xanthine</text>
        <dbReference type="Rhea" id="RHEA:27994"/>
        <dbReference type="ChEBI" id="CHEBI:15377"/>
        <dbReference type="ChEBI" id="CHEBI:17712"/>
        <dbReference type="ChEBI" id="CHEBI:18107"/>
        <dbReference type="ChEBI" id="CHEBI:47013"/>
    </reaction>
</comment>
<evidence type="ECO:0000256" key="2">
    <source>
        <dbReference type="ARBA" id="ARBA00009176"/>
    </source>
</evidence>